<sequence>MEIGFSRTIETADRVTLTHPHPSPPLEREGTFSDIPIYMNTYGTGVGGGDPVTLSLNETTTLGSRLRGNDCMEPVWHNFDYFR</sequence>
<dbReference type="EMBL" id="JACOGA010000028">
    <property type="protein sequence ID" value="MBC3875978.1"/>
    <property type="molecule type" value="Genomic_DNA"/>
</dbReference>
<name>A0ABR6YHG3_9BURK</name>
<organism evidence="2 3">
    <name type="scientific">Undibacterium flavidum</name>
    <dbReference type="NCBI Taxonomy" id="2762297"/>
    <lineage>
        <taxon>Bacteria</taxon>
        <taxon>Pseudomonadati</taxon>
        <taxon>Pseudomonadota</taxon>
        <taxon>Betaproteobacteria</taxon>
        <taxon>Burkholderiales</taxon>
        <taxon>Oxalobacteraceae</taxon>
        <taxon>Undibacterium</taxon>
    </lineage>
</organism>
<evidence type="ECO:0000313" key="2">
    <source>
        <dbReference type="EMBL" id="MBC3875978.1"/>
    </source>
</evidence>
<comment type="caution">
    <text evidence="2">The sequence shown here is derived from an EMBL/GenBank/DDBJ whole genome shotgun (WGS) entry which is preliminary data.</text>
</comment>
<reference evidence="2 3" key="1">
    <citation type="submission" date="2020-08" db="EMBL/GenBank/DDBJ databases">
        <title>Novel species isolated from subtropical streams in China.</title>
        <authorList>
            <person name="Lu H."/>
        </authorList>
    </citation>
    <scope>NUCLEOTIDE SEQUENCE [LARGE SCALE GENOMIC DNA]</scope>
    <source>
        <strain evidence="2 3">LX15W</strain>
    </source>
</reference>
<feature type="region of interest" description="Disordered" evidence="1">
    <location>
        <begin position="1"/>
        <end position="31"/>
    </location>
</feature>
<proteinExistence type="predicted"/>
<protein>
    <submittedName>
        <fullName evidence="2">Uncharacterized protein</fullName>
    </submittedName>
</protein>
<accession>A0ABR6YHG3</accession>
<gene>
    <name evidence="2" type="ORF">H8K55_20485</name>
</gene>
<dbReference type="Proteomes" id="UP000624279">
    <property type="component" value="Unassembled WGS sequence"/>
</dbReference>
<evidence type="ECO:0000256" key="1">
    <source>
        <dbReference type="SAM" id="MobiDB-lite"/>
    </source>
</evidence>
<evidence type="ECO:0000313" key="3">
    <source>
        <dbReference type="Proteomes" id="UP000624279"/>
    </source>
</evidence>
<keyword evidence="3" id="KW-1185">Reference proteome</keyword>
<dbReference type="RefSeq" id="WP_186944007.1">
    <property type="nucleotide sequence ID" value="NZ_JACOGA010000028.1"/>
</dbReference>